<dbReference type="EMBL" id="CP043538">
    <property type="protein sequence ID" value="QGY05595.1"/>
    <property type="molecule type" value="Genomic_DNA"/>
</dbReference>
<name>A0A6B9FZT9_9HYPH</name>
<proteinExistence type="predicted"/>
<evidence type="ECO:0000313" key="3">
    <source>
        <dbReference type="Proteomes" id="UP000012488"/>
    </source>
</evidence>
<feature type="chain" id="PRO_5025629747" evidence="1">
    <location>
        <begin position="19"/>
        <end position="94"/>
    </location>
</feature>
<dbReference type="Proteomes" id="UP000012488">
    <property type="component" value="Chromosome"/>
</dbReference>
<accession>A0A6B9FZT9</accession>
<reference evidence="2 3" key="1">
    <citation type="journal article" date="2012" name="Genet. Mol. Biol.">
        <title>Analysis of 16S rRNA and mxaF genes revealing insights into Methylobacterium niche-specific plant association.</title>
        <authorList>
            <person name="Dourado M.N."/>
            <person name="Andreote F.D."/>
            <person name="Dini-Andreote F."/>
            <person name="Conti R."/>
            <person name="Araujo J.M."/>
            <person name="Araujo W.L."/>
        </authorList>
    </citation>
    <scope>NUCLEOTIDE SEQUENCE [LARGE SCALE GENOMIC DNA]</scope>
    <source>
        <strain evidence="2 3">SR1.6/6</strain>
    </source>
</reference>
<feature type="signal peptide" evidence="1">
    <location>
        <begin position="1"/>
        <end position="18"/>
    </location>
</feature>
<dbReference type="AlphaFoldDB" id="A0A6B9FZT9"/>
<evidence type="ECO:0000256" key="1">
    <source>
        <dbReference type="SAM" id="SignalP"/>
    </source>
</evidence>
<gene>
    <name evidence="2" type="ORF">MMSR116_29630</name>
</gene>
<organism evidence="2 3">
    <name type="scientific">Methylobacterium mesophilicum SR1.6/6</name>
    <dbReference type="NCBI Taxonomy" id="908290"/>
    <lineage>
        <taxon>Bacteria</taxon>
        <taxon>Pseudomonadati</taxon>
        <taxon>Pseudomonadota</taxon>
        <taxon>Alphaproteobacteria</taxon>
        <taxon>Hyphomicrobiales</taxon>
        <taxon>Methylobacteriaceae</taxon>
        <taxon>Methylobacterium</taxon>
    </lineage>
</organism>
<keyword evidence="1" id="KW-0732">Signal</keyword>
<evidence type="ECO:0000313" key="2">
    <source>
        <dbReference type="EMBL" id="QGY05595.1"/>
    </source>
</evidence>
<reference evidence="2 3" key="2">
    <citation type="journal article" date="2013" name="Genome Announc.">
        <title>Draft Genome Sequence of Methylobacterium mesophilicum Strain SR1.6/6, Isolated from Citrus sinensis.</title>
        <authorList>
            <person name="Marinho Almeida D."/>
            <person name="Dini-Andreote F."/>
            <person name="Camargo Neves A.A."/>
            <person name="Juca Ramos R.T."/>
            <person name="Andreote F.D."/>
            <person name="Carneiro A.R."/>
            <person name="Oliveira de Souza Lima A."/>
            <person name="Caracciolo Gomes de Sa P.H."/>
            <person name="Ribeiro Barbosa M.S."/>
            <person name="Araujo W.L."/>
            <person name="Silva A."/>
        </authorList>
    </citation>
    <scope>NUCLEOTIDE SEQUENCE [LARGE SCALE GENOMIC DNA]</scope>
    <source>
        <strain evidence="2 3">SR1.6/6</strain>
    </source>
</reference>
<protein>
    <submittedName>
        <fullName evidence="2">Uncharacterized protein</fullName>
    </submittedName>
</protein>
<sequence length="94" mass="9896">MMRAILPAVALLAGTGVAASSLSSLIGAWGHDFVVTPFEPMQLMVAMATDKTTGKHVNVIKMPAGQVMALVPLDQMAKMPEIDRESLMSVKGGE</sequence>
<dbReference type="KEGG" id="mmes:MMSR116_29630"/>